<feature type="region of interest" description="Disordered" evidence="1">
    <location>
        <begin position="51"/>
        <end position="84"/>
    </location>
</feature>
<proteinExistence type="predicted"/>
<organism evidence="2 3">
    <name type="scientific">Ataeniobius toweri</name>
    <dbReference type="NCBI Taxonomy" id="208326"/>
    <lineage>
        <taxon>Eukaryota</taxon>
        <taxon>Metazoa</taxon>
        <taxon>Chordata</taxon>
        <taxon>Craniata</taxon>
        <taxon>Vertebrata</taxon>
        <taxon>Euteleostomi</taxon>
        <taxon>Actinopterygii</taxon>
        <taxon>Neopterygii</taxon>
        <taxon>Teleostei</taxon>
        <taxon>Neoteleostei</taxon>
        <taxon>Acanthomorphata</taxon>
        <taxon>Ovalentaria</taxon>
        <taxon>Atherinomorphae</taxon>
        <taxon>Cyprinodontiformes</taxon>
        <taxon>Goodeidae</taxon>
        <taxon>Ataeniobius</taxon>
    </lineage>
</organism>
<evidence type="ECO:0000313" key="2">
    <source>
        <dbReference type="EMBL" id="MED6259213.1"/>
    </source>
</evidence>
<evidence type="ECO:0000256" key="1">
    <source>
        <dbReference type="SAM" id="MobiDB-lite"/>
    </source>
</evidence>
<dbReference type="Proteomes" id="UP001345963">
    <property type="component" value="Unassembled WGS sequence"/>
</dbReference>
<protein>
    <submittedName>
        <fullName evidence="2">Uncharacterized protein</fullName>
    </submittedName>
</protein>
<reference evidence="2 3" key="1">
    <citation type="submission" date="2021-07" db="EMBL/GenBank/DDBJ databases">
        <authorList>
            <person name="Palmer J.M."/>
        </authorList>
    </citation>
    <scope>NUCLEOTIDE SEQUENCE [LARGE SCALE GENOMIC DNA]</scope>
    <source>
        <strain evidence="2 3">AT_MEX2019</strain>
        <tissue evidence="2">Muscle</tissue>
    </source>
</reference>
<evidence type="ECO:0000313" key="3">
    <source>
        <dbReference type="Proteomes" id="UP001345963"/>
    </source>
</evidence>
<dbReference type="EMBL" id="JAHUTI010082581">
    <property type="protein sequence ID" value="MED6259213.1"/>
    <property type="molecule type" value="Genomic_DNA"/>
</dbReference>
<comment type="caution">
    <text evidence="2">The sequence shown here is derived from an EMBL/GenBank/DDBJ whole genome shotgun (WGS) entry which is preliminary data.</text>
</comment>
<gene>
    <name evidence="2" type="ORF">ATANTOWER_018763</name>
</gene>
<sequence length="126" mass="14083">MRLEKLHNGSLFFGAQTTEGDMNAENDINLNDRLRIRIRVVFPRDPILVMERKGDDKGTGGAENPDGGDAVEGRSSADSGETGDFKCRALKDYWLRITADLMLIGWSGGTRRSHWMKLEVRVSLSD</sequence>
<keyword evidence="3" id="KW-1185">Reference proteome</keyword>
<accession>A0ABU7CC01</accession>
<name>A0ABU7CC01_9TELE</name>